<reference evidence="2" key="1">
    <citation type="submission" date="2016-10" db="EMBL/GenBank/DDBJ databases">
        <authorList>
            <person name="Varghese N."/>
            <person name="Submissions S."/>
        </authorList>
    </citation>
    <scope>NUCLEOTIDE SEQUENCE [LARGE SCALE GENOMIC DNA]</scope>
    <source>
        <strain evidence="2">DSM 25575</strain>
    </source>
</reference>
<evidence type="ECO:0000313" key="1">
    <source>
        <dbReference type="EMBL" id="SFN08851.1"/>
    </source>
</evidence>
<organism evidence="1 2">
    <name type="scientific">Chryseobacterium oleae</name>
    <dbReference type="NCBI Taxonomy" id="491207"/>
    <lineage>
        <taxon>Bacteria</taxon>
        <taxon>Pseudomonadati</taxon>
        <taxon>Bacteroidota</taxon>
        <taxon>Flavobacteriia</taxon>
        <taxon>Flavobacteriales</taxon>
        <taxon>Weeksellaceae</taxon>
        <taxon>Chryseobacterium group</taxon>
        <taxon>Chryseobacterium</taxon>
    </lineage>
</organism>
<dbReference type="EMBL" id="FOVD01000001">
    <property type="protein sequence ID" value="SFN08851.1"/>
    <property type="molecule type" value="Genomic_DNA"/>
</dbReference>
<gene>
    <name evidence="1" type="ORF">SAMN05421594_0942</name>
</gene>
<name>A0A1I4W5L5_CHROL</name>
<dbReference type="Proteomes" id="UP000198769">
    <property type="component" value="Unassembled WGS sequence"/>
</dbReference>
<protein>
    <submittedName>
        <fullName evidence="1">Uncharacterized protein</fullName>
    </submittedName>
</protein>
<accession>A0A1I4W5L5</accession>
<keyword evidence="2" id="KW-1185">Reference proteome</keyword>
<dbReference type="AlphaFoldDB" id="A0A1I4W5L5"/>
<evidence type="ECO:0000313" key="2">
    <source>
        <dbReference type="Proteomes" id="UP000198769"/>
    </source>
</evidence>
<sequence length="60" mass="7093">MLKNAVDETHQICIRADYTNGADFFTTEYLDSEYFQIYCNIRKKKARQMISPGTLIHYLI</sequence>
<proteinExistence type="predicted"/>